<protein>
    <submittedName>
        <fullName evidence="4">Lactamase</fullName>
    </submittedName>
</protein>
<dbReference type="Gene3D" id="3.60.15.10">
    <property type="entry name" value="Ribonuclease Z/Hydroxyacylglutathione hydrolase-like"/>
    <property type="match status" value="1"/>
</dbReference>
<evidence type="ECO:0000256" key="2">
    <source>
        <dbReference type="ARBA" id="ARBA00022884"/>
    </source>
</evidence>
<keyword evidence="1" id="KW-0540">Nuclease</keyword>
<dbReference type="PANTHER" id="PTHR43694">
    <property type="entry name" value="RIBONUCLEASE J"/>
    <property type="match status" value="1"/>
</dbReference>
<dbReference type="GO" id="GO:0003723">
    <property type="term" value="F:RNA binding"/>
    <property type="evidence" value="ECO:0007669"/>
    <property type="project" value="UniProtKB-KW"/>
</dbReference>
<dbReference type="RefSeq" id="WP_045581532.1">
    <property type="nucleotide sequence ID" value="NZ_CP012401.1"/>
</dbReference>
<dbReference type="GO" id="GO:0004527">
    <property type="term" value="F:exonuclease activity"/>
    <property type="evidence" value="ECO:0007669"/>
    <property type="project" value="UniProtKB-KW"/>
</dbReference>
<dbReference type="Pfam" id="PF07521">
    <property type="entry name" value="RMMBL"/>
    <property type="match status" value="1"/>
</dbReference>
<dbReference type="Pfam" id="PF12706">
    <property type="entry name" value="Lactamase_B_2"/>
    <property type="match status" value="1"/>
</dbReference>
<feature type="domain" description="Metallo-beta-lactamase" evidence="3">
    <location>
        <begin position="13"/>
        <end position="197"/>
    </location>
</feature>
<sequence length="414" mass="46554">MRVCIHRGAKQIGGTCIEIEAGGQRIALDVGLPLDAADDTVSLLPAVPGFRDPDDSLLAAVISHPHQDHYGLARHLRPDLPIMIGEAADRILKAAACFIRSGVSFQNVIPLRDRQVVEIGPFRVQPLLVDHSAYDAYSLLVEADGKRLFYTGDFRVHGRKAALVERIIEQPPVGVDVLLMEGSSIGRLGEDGSFPSEDDLEHEFVDVMQATRGTVLVYASGQNIDRLVTMFRACRKTGRQLVIDLYTAEVLRATGNDRIPQGWWNGVRVFLPHRQRVWVKRHELYDLIPRYRTNRIYPEELASAASMTTVLFRPSMCEDLERAGCLAGGSVVYSMWEGYLQDERSEPFLDWLNRHSLPMVKVHTSGHASIRDLKRLADAVRPRHLVPVHSFGPDRYSDFFDNVDVRGDGEWWEV</sequence>
<dbReference type="InterPro" id="IPR001279">
    <property type="entry name" value="Metallo-B-lactamas"/>
</dbReference>
<dbReference type="CDD" id="cd07732">
    <property type="entry name" value="metallo-hydrolase-like_MBL-fold"/>
    <property type="match status" value="1"/>
</dbReference>
<reference evidence="4 5" key="2">
    <citation type="journal article" date="2016" name="Genome Announc.">
        <title>Complete Genome Sequence of a Strain of Azospirillum thiophilum Isolated from a Sulfide Spring.</title>
        <authorList>
            <person name="Fomenkov A."/>
            <person name="Vincze T."/>
            <person name="Grabovich M."/>
            <person name="Anton B.P."/>
            <person name="Dubinina G."/>
            <person name="Orlova M."/>
            <person name="Belousova E."/>
            <person name="Roberts R.J."/>
        </authorList>
    </citation>
    <scope>NUCLEOTIDE SEQUENCE [LARGE SCALE GENOMIC DNA]</scope>
    <source>
        <strain evidence="4 5">BV-S</strain>
    </source>
</reference>
<gene>
    <name evidence="4" type="ORF">AL072_03275</name>
</gene>
<dbReference type="EMBL" id="CP012401">
    <property type="protein sequence ID" value="ALG70099.1"/>
    <property type="molecule type" value="Genomic_DNA"/>
</dbReference>
<evidence type="ECO:0000313" key="5">
    <source>
        <dbReference type="Proteomes" id="UP000069935"/>
    </source>
</evidence>
<dbReference type="InterPro" id="IPR042173">
    <property type="entry name" value="RNase_J_2"/>
</dbReference>
<dbReference type="SUPFAM" id="SSF56281">
    <property type="entry name" value="Metallo-hydrolase/oxidoreductase"/>
    <property type="match status" value="1"/>
</dbReference>
<organism evidence="4 5">
    <name type="scientific">Azospirillum thiophilum</name>
    <dbReference type="NCBI Taxonomy" id="528244"/>
    <lineage>
        <taxon>Bacteria</taxon>
        <taxon>Pseudomonadati</taxon>
        <taxon>Pseudomonadota</taxon>
        <taxon>Alphaproteobacteria</taxon>
        <taxon>Rhodospirillales</taxon>
        <taxon>Azospirillaceae</taxon>
        <taxon>Azospirillum</taxon>
    </lineage>
</organism>
<dbReference type="KEGG" id="ati:AL072_03275"/>
<reference evidence="5" key="1">
    <citation type="submission" date="2015-08" db="EMBL/GenBank/DDBJ databases">
        <title>Complete Genome Sequence of Azospirillum thiophilum BV-S.</title>
        <authorList>
            <person name="Fomenkov A."/>
            <person name="Vincze T."/>
            <person name="Grabovich M."/>
            <person name="Dubinina G."/>
            <person name="Orlova M."/>
            <person name="Belousova E."/>
            <person name="Roberts R.J."/>
        </authorList>
    </citation>
    <scope>NUCLEOTIDE SEQUENCE [LARGE SCALE GENOMIC DNA]</scope>
    <source>
        <strain evidence="5">BV-S</strain>
    </source>
</reference>
<dbReference type="PANTHER" id="PTHR43694:SF1">
    <property type="entry name" value="RIBONUCLEASE J"/>
    <property type="match status" value="1"/>
</dbReference>
<keyword evidence="1" id="KW-0269">Exonuclease</keyword>
<accession>A0AAC8VV72</accession>
<proteinExistence type="predicted"/>
<dbReference type="InterPro" id="IPR036866">
    <property type="entry name" value="RibonucZ/Hydroxyglut_hydro"/>
</dbReference>
<dbReference type="Proteomes" id="UP000069935">
    <property type="component" value="Chromosome 1"/>
</dbReference>
<evidence type="ECO:0000259" key="3">
    <source>
        <dbReference type="SMART" id="SM00849"/>
    </source>
</evidence>
<keyword evidence="2" id="KW-0694">RNA-binding</keyword>
<keyword evidence="1" id="KW-0378">Hydrolase</keyword>
<dbReference type="AlphaFoldDB" id="A0AAC8VV72"/>
<keyword evidence="5" id="KW-1185">Reference proteome</keyword>
<evidence type="ECO:0000256" key="1">
    <source>
        <dbReference type="ARBA" id="ARBA00022839"/>
    </source>
</evidence>
<dbReference type="Gene3D" id="3.40.50.10710">
    <property type="entry name" value="Metallo-hydrolase/oxidoreductase"/>
    <property type="match status" value="1"/>
</dbReference>
<dbReference type="SMART" id="SM00849">
    <property type="entry name" value="Lactamase_B"/>
    <property type="match status" value="1"/>
</dbReference>
<name>A0AAC8VV72_9PROT</name>
<evidence type="ECO:0000313" key="4">
    <source>
        <dbReference type="EMBL" id="ALG70099.1"/>
    </source>
</evidence>
<dbReference type="InterPro" id="IPR011108">
    <property type="entry name" value="RMMBL"/>
</dbReference>